<protein>
    <submittedName>
        <fullName evidence="2">Uncharacterized protein</fullName>
    </submittedName>
</protein>
<proteinExistence type="predicted"/>
<gene>
    <name evidence="2" type="ORF">OLEA9_A037987</name>
</gene>
<dbReference type="AlphaFoldDB" id="A0A8S0V4B8"/>
<organism evidence="2 3">
    <name type="scientific">Olea europaea subsp. europaea</name>
    <dbReference type="NCBI Taxonomy" id="158383"/>
    <lineage>
        <taxon>Eukaryota</taxon>
        <taxon>Viridiplantae</taxon>
        <taxon>Streptophyta</taxon>
        <taxon>Embryophyta</taxon>
        <taxon>Tracheophyta</taxon>
        <taxon>Spermatophyta</taxon>
        <taxon>Magnoliopsida</taxon>
        <taxon>eudicotyledons</taxon>
        <taxon>Gunneridae</taxon>
        <taxon>Pentapetalae</taxon>
        <taxon>asterids</taxon>
        <taxon>lamiids</taxon>
        <taxon>Lamiales</taxon>
        <taxon>Oleaceae</taxon>
        <taxon>Oleeae</taxon>
        <taxon>Olea</taxon>
    </lineage>
</organism>
<feature type="compositionally biased region" description="Polar residues" evidence="1">
    <location>
        <begin position="82"/>
        <end position="99"/>
    </location>
</feature>
<feature type="region of interest" description="Disordered" evidence="1">
    <location>
        <begin position="31"/>
        <end position="135"/>
    </location>
</feature>
<keyword evidence="3" id="KW-1185">Reference proteome</keyword>
<evidence type="ECO:0000313" key="2">
    <source>
        <dbReference type="EMBL" id="CAA3024669.1"/>
    </source>
</evidence>
<sequence>MTKYKQTLLLVTECNLLQSKVTKSLFIIERASSADSDTSSDRVQSPAVKSEEISVYSRKKASIGNQKNEQANTVRTEPYPRSGSTSPLKEKSLNQTPNTVPALKPKHASSVSGEHRNRRRHLVRSNEVASHKRWV</sequence>
<evidence type="ECO:0000313" key="3">
    <source>
        <dbReference type="Proteomes" id="UP000594638"/>
    </source>
</evidence>
<accession>A0A8S0V4B8</accession>
<dbReference type="EMBL" id="CACTIH010009114">
    <property type="protein sequence ID" value="CAA3024669.1"/>
    <property type="molecule type" value="Genomic_DNA"/>
</dbReference>
<name>A0A8S0V4B8_OLEEU</name>
<feature type="compositionally biased region" description="Polar residues" evidence="1">
    <location>
        <begin position="63"/>
        <end position="75"/>
    </location>
</feature>
<dbReference type="OrthoDB" id="10473988at2759"/>
<dbReference type="Gramene" id="OE9A037987T1">
    <property type="protein sequence ID" value="OE9A037987C1"/>
    <property type="gene ID" value="OE9A037987"/>
</dbReference>
<reference evidence="2 3" key="1">
    <citation type="submission" date="2019-12" db="EMBL/GenBank/DDBJ databases">
        <authorList>
            <person name="Alioto T."/>
            <person name="Alioto T."/>
            <person name="Gomez Garrido J."/>
        </authorList>
    </citation>
    <scope>NUCLEOTIDE SEQUENCE [LARGE SCALE GENOMIC DNA]</scope>
</reference>
<comment type="caution">
    <text evidence="2">The sequence shown here is derived from an EMBL/GenBank/DDBJ whole genome shotgun (WGS) entry which is preliminary data.</text>
</comment>
<evidence type="ECO:0000256" key="1">
    <source>
        <dbReference type="SAM" id="MobiDB-lite"/>
    </source>
</evidence>
<dbReference type="Proteomes" id="UP000594638">
    <property type="component" value="Unassembled WGS sequence"/>
</dbReference>